<keyword evidence="6" id="KW-0067">ATP-binding</keyword>
<dbReference type="EC" id="2.7.11.1" evidence="1"/>
<dbReference type="SMART" id="SM00220">
    <property type="entry name" value="S_TKc"/>
    <property type="match status" value="1"/>
</dbReference>
<evidence type="ECO:0000256" key="6">
    <source>
        <dbReference type="ARBA" id="ARBA00022840"/>
    </source>
</evidence>
<dbReference type="Pfam" id="PF00069">
    <property type="entry name" value="Pkinase"/>
    <property type="match status" value="1"/>
</dbReference>
<evidence type="ECO:0000256" key="7">
    <source>
        <dbReference type="ARBA" id="ARBA00047899"/>
    </source>
</evidence>
<keyword evidence="5" id="KW-0418">Kinase</keyword>
<dbReference type="GO" id="GO:0004674">
    <property type="term" value="F:protein serine/threonine kinase activity"/>
    <property type="evidence" value="ECO:0007669"/>
    <property type="project" value="UniProtKB-KW"/>
</dbReference>
<evidence type="ECO:0000256" key="5">
    <source>
        <dbReference type="ARBA" id="ARBA00022777"/>
    </source>
</evidence>
<evidence type="ECO:0000259" key="9">
    <source>
        <dbReference type="PROSITE" id="PS50011"/>
    </source>
</evidence>
<dbReference type="GO" id="GO:0000245">
    <property type="term" value="P:spliceosomal complex assembly"/>
    <property type="evidence" value="ECO:0007669"/>
    <property type="project" value="TreeGrafter"/>
</dbReference>
<dbReference type="InterPro" id="IPR000719">
    <property type="entry name" value="Prot_kinase_dom"/>
</dbReference>
<protein>
    <recommendedName>
        <fullName evidence="1">non-specific serine/threonine protein kinase</fullName>
        <ecNumber evidence="1">2.7.11.1</ecNumber>
    </recommendedName>
</protein>
<dbReference type="PROSITE" id="PS50011">
    <property type="entry name" value="PROTEIN_KINASE_DOM"/>
    <property type="match status" value="1"/>
</dbReference>
<dbReference type="SUPFAM" id="SSF56112">
    <property type="entry name" value="Protein kinase-like (PK-like)"/>
    <property type="match status" value="1"/>
</dbReference>
<dbReference type="PANTHER" id="PTHR47634:SF9">
    <property type="entry name" value="PROTEIN KINASE DOMAIN-CONTAINING PROTEIN-RELATED"/>
    <property type="match status" value="1"/>
</dbReference>
<comment type="catalytic activity">
    <reaction evidence="7">
        <text>L-threonyl-[protein] + ATP = O-phospho-L-threonyl-[protein] + ADP + H(+)</text>
        <dbReference type="Rhea" id="RHEA:46608"/>
        <dbReference type="Rhea" id="RHEA-COMP:11060"/>
        <dbReference type="Rhea" id="RHEA-COMP:11605"/>
        <dbReference type="ChEBI" id="CHEBI:15378"/>
        <dbReference type="ChEBI" id="CHEBI:30013"/>
        <dbReference type="ChEBI" id="CHEBI:30616"/>
        <dbReference type="ChEBI" id="CHEBI:61977"/>
        <dbReference type="ChEBI" id="CHEBI:456216"/>
        <dbReference type="EC" id="2.7.11.1"/>
    </reaction>
</comment>
<keyword evidence="11" id="KW-1185">Reference proteome</keyword>
<keyword evidence="4" id="KW-0547">Nucleotide-binding</keyword>
<gene>
    <name evidence="10" type="ORF">EW145_g1655</name>
</gene>
<reference evidence="10 11" key="1">
    <citation type="submission" date="2019-02" db="EMBL/GenBank/DDBJ databases">
        <title>Genome sequencing of the rare red list fungi Phellinidium pouzarii.</title>
        <authorList>
            <person name="Buettner E."/>
            <person name="Kellner H."/>
        </authorList>
    </citation>
    <scope>NUCLEOTIDE SEQUENCE [LARGE SCALE GENOMIC DNA]</scope>
    <source>
        <strain evidence="10 11">DSM 108285</strain>
    </source>
</reference>
<dbReference type="AlphaFoldDB" id="A0A4V3XDJ3"/>
<comment type="caution">
    <text evidence="10">The sequence shown here is derived from an EMBL/GenBank/DDBJ whole genome shotgun (WGS) entry which is preliminary data.</text>
</comment>
<proteinExistence type="predicted"/>
<evidence type="ECO:0000256" key="1">
    <source>
        <dbReference type="ARBA" id="ARBA00012513"/>
    </source>
</evidence>
<evidence type="ECO:0000256" key="4">
    <source>
        <dbReference type="ARBA" id="ARBA00022741"/>
    </source>
</evidence>
<evidence type="ECO:0000313" key="10">
    <source>
        <dbReference type="EMBL" id="THH09943.1"/>
    </source>
</evidence>
<dbReference type="PANTHER" id="PTHR47634">
    <property type="entry name" value="PROTEIN KINASE DOMAIN-CONTAINING PROTEIN-RELATED"/>
    <property type="match status" value="1"/>
</dbReference>
<dbReference type="OrthoDB" id="5979581at2759"/>
<dbReference type="Gene3D" id="3.30.200.20">
    <property type="entry name" value="Phosphorylase Kinase, domain 1"/>
    <property type="match status" value="1"/>
</dbReference>
<comment type="catalytic activity">
    <reaction evidence="8">
        <text>L-seryl-[protein] + ATP = O-phospho-L-seryl-[protein] + ADP + H(+)</text>
        <dbReference type="Rhea" id="RHEA:17989"/>
        <dbReference type="Rhea" id="RHEA-COMP:9863"/>
        <dbReference type="Rhea" id="RHEA-COMP:11604"/>
        <dbReference type="ChEBI" id="CHEBI:15378"/>
        <dbReference type="ChEBI" id="CHEBI:29999"/>
        <dbReference type="ChEBI" id="CHEBI:30616"/>
        <dbReference type="ChEBI" id="CHEBI:83421"/>
        <dbReference type="ChEBI" id="CHEBI:456216"/>
        <dbReference type="EC" id="2.7.11.1"/>
    </reaction>
</comment>
<accession>A0A4V3XDJ3</accession>
<organism evidence="10 11">
    <name type="scientific">Phellinidium pouzarii</name>
    <dbReference type="NCBI Taxonomy" id="167371"/>
    <lineage>
        <taxon>Eukaryota</taxon>
        <taxon>Fungi</taxon>
        <taxon>Dikarya</taxon>
        <taxon>Basidiomycota</taxon>
        <taxon>Agaricomycotina</taxon>
        <taxon>Agaricomycetes</taxon>
        <taxon>Hymenochaetales</taxon>
        <taxon>Hymenochaetaceae</taxon>
        <taxon>Phellinidium</taxon>
    </lineage>
</organism>
<name>A0A4V3XDJ3_9AGAM</name>
<dbReference type="GO" id="GO:0005524">
    <property type="term" value="F:ATP binding"/>
    <property type="evidence" value="ECO:0007669"/>
    <property type="project" value="UniProtKB-KW"/>
</dbReference>
<sequence>MNTTDALSARRLAGEEEPLEISFEDGLGYYPAKLGEDIGFKSGPGPYRIERKLGWGTCSNVWLGLDKRYGDYCALKILTANSTIDLFEEEMNELPFHLAINGGELKFGARKPDLSHPGREHCMQLNEAFLIEHNVEDKKFNHAVCSFEVLDYIHEECGIIHCDLNSENMLLRLGTRGRTREVIDSHLKTTASAFTEEGQPRSQPLPATAIFDTEDIFVKLADFGHGNWKSPPTHYPLGQYSLRAPELILGHIDFGTEIDIWSLGCVVYELLTGNCLFKRAKSSDQRFVDKVQLMHMAGYTKQSIPPYLRDNGVKGERLLDENCYPDGVRAFGMQQNLKDALEYSNIFGNNKDELNRTHAFLRRCLTIDPRRRPSAVELLTDSWLKGD</sequence>
<evidence type="ECO:0000313" key="11">
    <source>
        <dbReference type="Proteomes" id="UP000308199"/>
    </source>
</evidence>
<evidence type="ECO:0000256" key="8">
    <source>
        <dbReference type="ARBA" id="ARBA00048679"/>
    </source>
</evidence>
<dbReference type="Gene3D" id="1.10.510.10">
    <property type="entry name" value="Transferase(Phosphotransferase) domain 1"/>
    <property type="match status" value="1"/>
</dbReference>
<dbReference type="GO" id="GO:0050684">
    <property type="term" value="P:regulation of mRNA processing"/>
    <property type="evidence" value="ECO:0007669"/>
    <property type="project" value="TreeGrafter"/>
</dbReference>
<dbReference type="EMBL" id="SGPK01000048">
    <property type="protein sequence ID" value="THH09943.1"/>
    <property type="molecule type" value="Genomic_DNA"/>
</dbReference>
<keyword evidence="3" id="KW-0808">Transferase</keyword>
<feature type="domain" description="Protein kinase" evidence="9">
    <location>
        <begin position="47"/>
        <end position="384"/>
    </location>
</feature>
<dbReference type="InterPro" id="IPR011009">
    <property type="entry name" value="Kinase-like_dom_sf"/>
</dbReference>
<dbReference type="InterPro" id="IPR051334">
    <property type="entry name" value="SRPK"/>
</dbReference>
<evidence type="ECO:0000256" key="3">
    <source>
        <dbReference type="ARBA" id="ARBA00022679"/>
    </source>
</evidence>
<keyword evidence="2" id="KW-0723">Serine/threonine-protein kinase</keyword>
<evidence type="ECO:0000256" key="2">
    <source>
        <dbReference type="ARBA" id="ARBA00022527"/>
    </source>
</evidence>
<dbReference type="Proteomes" id="UP000308199">
    <property type="component" value="Unassembled WGS sequence"/>
</dbReference>